<evidence type="ECO:0000259" key="2">
    <source>
        <dbReference type="Pfam" id="PF23771"/>
    </source>
</evidence>
<sequence>MSDKRFMKIQKLLALANDANDEESMSALAKAQELMLAYGVSEEQLFDCEQSSFEEKVVDFVVYQGKPQKWVYLLAGVIYWNFRVKYYYVAGTPVELHFLGTKSDVEIADITFHFAKGSIAYCARTYMQRPEIKRKRKRKWQLKQDYIQGYLAGLQEQFWEQVKTNGYELALQVPEYVQKEFNELSLVPGKDISQKIKDLGAFQEGVREGKQLRQKERLEYQ</sequence>
<comment type="caution">
    <text evidence="3">The sequence shown here is derived from an EMBL/GenBank/DDBJ whole genome shotgun (WGS) entry which is preliminary data.</text>
</comment>
<dbReference type="Pfam" id="PF23771">
    <property type="entry name" value="DUF7168"/>
    <property type="match status" value="1"/>
</dbReference>
<dbReference type="InterPro" id="IPR024498">
    <property type="entry name" value="DUF2786"/>
</dbReference>
<feature type="domain" description="DUF7168" evidence="2">
    <location>
        <begin position="59"/>
        <end position="182"/>
    </location>
</feature>
<evidence type="ECO:0000259" key="1">
    <source>
        <dbReference type="Pfam" id="PF10979"/>
    </source>
</evidence>
<gene>
    <name evidence="3" type="ORF">B5E88_05670</name>
</gene>
<evidence type="ECO:0000313" key="4">
    <source>
        <dbReference type="Proteomes" id="UP000196074"/>
    </source>
</evidence>
<dbReference type="Pfam" id="PF10979">
    <property type="entry name" value="DUF2786"/>
    <property type="match status" value="1"/>
</dbReference>
<organism evidence="3 4">
    <name type="scientific">Enterococcus cecorum</name>
    <dbReference type="NCBI Taxonomy" id="44008"/>
    <lineage>
        <taxon>Bacteria</taxon>
        <taxon>Bacillati</taxon>
        <taxon>Bacillota</taxon>
        <taxon>Bacilli</taxon>
        <taxon>Lactobacillales</taxon>
        <taxon>Enterococcaceae</taxon>
        <taxon>Enterococcus</taxon>
    </lineage>
</organism>
<feature type="domain" description="DUF2786" evidence="1">
    <location>
        <begin position="8"/>
        <end position="42"/>
    </location>
</feature>
<dbReference type="RefSeq" id="WP_047334464.1">
    <property type="nucleotide sequence ID" value="NZ_AP035890.1"/>
</dbReference>
<protein>
    <submittedName>
        <fullName evidence="3">Uncharacterized protein</fullName>
    </submittedName>
</protein>
<proteinExistence type="predicted"/>
<dbReference type="AlphaFoldDB" id="A0A1Y4R146"/>
<reference evidence="4" key="1">
    <citation type="submission" date="2017-04" db="EMBL/GenBank/DDBJ databases">
        <title>Function of individual gut microbiota members based on whole genome sequencing of pure cultures obtained from chicken caecum.</title>
        <authorList>
            <person name="Medvecky M."/>
            <person name="Cejkova D."/>
            <person name="Polansky O."/>
            <person name="Karasova D."/>
            <person name="Kubasova T."/>
            <person name="Cizek A."/>
            <person name="Rychlik I."/>
        </authorList>
    </citation>
    <scope>NUCLEOTIDE SEQUENCE [LARGE SCALE GENOMIC DNA]</scope>
    <source>
        <strain evidence="4">An144</strain>
    </source>
</reference>
<dbReference type="Proteomes" id="UP000196074">
    <property type="component" value="Unassembled WGS sequence"/>
</dbReference>
<dbReference type="InterPro" id="IPR055592">
    <property type="entry name" value="DUF7168"/>
</dbReference>
<dbReference type="EMBL" id="NFLC01000009">
    <property type="protein sequence ID" value="OUQ10452.1"/>
    <property type="molecule type" value="Genomic_DNA"/>
</dbReference>
<evidence type="ECO:0000313" key="3">
    <source>
        <dbReference type="EMBL" id="OUQ10452.1"/>
    </source>
</evidence>
<accession>A0A1Y4R146</accession>
<name>A0A1Y4R146_9ENTE</name>